<keyword evidence="2" id="KW-0521">NADP</keyword>
<dbReference type="PRINTS" id="PR00081">
    <property type="entry name" value="GDHRDH"/>
</dbReference>
<accession>A0A0F9K6A4</accession>
<gene>
    <name evidence="5" type="ORF">LCGC14_1367520</name>
</gene>
<dbReference type="Gene3D" id="3.40.50.720">
    <property type="entry name" value="NAD(P)-binding Rossmann-like Domain"/>
    <property type="match status" value="1"/>
</dbReference>
<dbReference type="PRINTS" id="PR00080">
    <property type="entry name" value="SDRFAMILY"/>
</dbReference>
<dbReference type="NCBIfam" id="NF004198">
    <property type="entry name" value="PRK05653.1-3"/>
    <property type="match status" value="1"/>
</dbReference>
<dbReference type="SUPFAM" id="SSF51735">
    <property type="entry name" value="NAD(P)-binding Rossmann-fold domains"/>
    <property type="match status" value="1"/>
</dbReference>
<organism evidence="5">
    <name type="scientific">marine sediment metagenome</name>
    <dbReference type="NCBI Taxonomy" id="412755"/>
    <lineage>
        <taxon>unclassified sequences</taxon>
        <taxon>metagenomes</taxon>
        <taxon>ecological metagenomes</taxon>
    </lineage>
</organism>
<feature type="domain" description="Ketoreductase" evidence="4">
    <location>
        <begin position="6"/>
        <end position="185"/>
    </location>
</feature>
<dbReference type="InterPro" id="IPR057326">
    <property type="entry name" value="KR_dom"/>
</dbReference>
<evidence type="ECO:0000313" key="5">
    <source>
        <dbReference type="EMBL" id="KKM77684.1"/>
    </source>
</evidence>
<comment type="similarity">
    <text evidence="1">Belongs to the short-chain dehydrogenases/reductases (SDR) family.</text>
</comment>
<dbReference type="InterPro" id="IPR002347">
    <property type="entry name" value="SDR_fam"/>
</dbReference>
<evidence type="ECO:0000259" key="4">
    <source>
        <dbReference type="SMART" id="SM00822"/>
    </source>
</evidence>
<dbReference type="InterPro" id="IPR050259">
    <property type="entry name" value="SDR"/>
</dbReference>
<dbReference type="InterPro" id="IPR036291">
    <property type="entry name" value="NAD(P)-bd_dom_sf"/>
</dbReference>
<name>A0A0F9K6A4_9ZZZZ</name>
<dbReference type="GO" id="GO:0006633">
    <property type="term" value="P:fatty acid biosynthetic process"/>
    <property type="evidence" value="ECO:0007669"/>
    <property type="project" value="InterPro"/>
</dbReference>
<dbReference type="Pfam" id="PF13561">
    <property type="entry name" value="adh_short_C2"/>
    <property type="match status" value="1"/>
</dbReference>
<dbReference type="PANTHER" id="PTHR42879:SF2">
    <property type="entry name" value="3-OXOACYL-[ACYL-CARRIER-PROTEIN] REDUCTASE FABG"/>
    <property type="match status" value="1"/>
</dbReference>
<evidence type="ECO:0000256" key="3">
    <source>
        <dbReference type="ARBA" id="ARBA00023002"/>
    </source>
</evidence>
<sequence length="246" mass="26923">MNLKNRLAIVTGGGQGIGKEICLELVRSKAKVIIFDVNEESFNKTVEEIRAIEGEILAFKVDVTKYEEVKKAVSHVIDKYKGIDILVNNAGIARDSLLLRMKKENWHKVLDVNLTGVFNCLKAVIRCMMKQRYGRIVNISSIIGLRGNIGQANYSAAKAGIIGLTKSAARELGRYGISVNAVAPGFIDTAMTRELDKEIVDKIISQIPLLRIGKPEEVASLVAYLASEEAGYITGEVIRIDGGMAM</sequence>
<proteinExistence type="inferred from homology"/>
<protein>
    <recommendedName>
        <fullName evidence="4">Ketoreductase domain-containing protein</fullName>
    </recommendedName>
</protein>
<evidence type="ECO:0000256" key="2">
    <source>
        <dbReference type="ARBA" id="ARBA00022857"/>
    </source>
</evidence>
<dbReference type="InterPro" id="IPR011284">
    <property type="entry name" value="3oxo_ACP_reduc"/>
</dbReference>
<evidence type="ECO:0000256" key="1">
    <source>
        <dbReference type="ARBA" id="ARBA00006484"/>
    </source>
</evidence>
<dbReference type="AlphaFoldDB" id="A0A0F9K6A4"/>
<dbReference type="NCBIfam" id="NF009466">
    <property type="entry name" value="PRK12826.1-2"/>
    <property type="match status" value="1"/>
</dbReference>
<dbReference type="GO" id="GO:0004316">
    <property type="term" value="F:3-oxoacyl-[acyl-carrier-protein] reductase (NADPH) activity"/>
    <property type="evidence" value="ECO:0007669"/>
    <property type="project" value="InterPro"/>
</dbReference>
<dbReference type="CDD" id="cd05333">
    <property type="entry name" value="BKR_SDR_c"/>
    <property type="match status" value="1"/>
</dbReference>
<comment type="caution">
    <text evidence="5">The sequence shown here is derived from an EMBL/GenBank/DDBJ whole genome shotgun (WGS) entry which is preliminary data.</text>
</comment>
<dbReference type="NCBIfam" id="NF009464">
    <property type="entry name" value="PRK12824.1"/>
    <property type="match status" value="1"/>
</dbReference>
<dbReference type="PANTHER" id="PTHR42879">
    <property type="entry name" value="3-OXOACYL-(ACYL-CARRIER-PROTEIN) REDUCTASE"/>
    <property type="match status" value="1"/>
</dbReference>
<keyword evidence="3" id="KW-0560">Oxidoreductase</keyword>
<dbReference type="PROSITE" id="PS00061">
    <property type="entry name" value="ADH_SHORT"/>
    <property type="match status" value="1"/>
</dbReference>
<dbReference type="FunFam" id="3.40.50.720:FF:000115">
    <property type="entry name" value="3-oxoacyl-[acyl-carrier-protein] reductase FabG"/>
    <property type="match status" value="1"/>
</dbReference>
<reference evidence="5" key="1">
    <citation type="journal article" date="2015" name="Nature">
        <title>Complex archaea that bridge the gap between prokaryotes and eukaryotes.</title>
        <authorList>
            <person name="Spang A."/>
            <person name="Saw J.H."/>
            <person name="Jorgensen S.L."/>
            <person name="Zaremba-Niedzwiedzka K."/>
            <person name="Martijn J."/>
            <person name="Lind A.E."/>
            <person name="van Eijk R."/>
            <person name="Schleper C."/>
            <person name="Guy L."/>
            <person name="Ettema T.J."/>
        </authorList>
    </citation>
    <scope>NUCLEOTIDE SEQUENCE</scope>
</reference>
<dbReference type="GO" id="GO:0051287">
    <property type="term" value="F:NAD binding"/>
    <property type="evidence" value="ECO:0007669"/>
    <property type="project" value="InterPro"/>
</dbReference>
<dbReference type="SMART" id="SM00822">
    <property type="entry name" value="PKS_KR"/>
    <property type="match status" value="1"/>
</dbReference>
<dbReference type="NCBIfam" id="TIGR01830">
    <property type="entry name" value="3oxo_ACP_reduc"/>
    <property type="match status" value="1"/>
</dbReference>
<dbReference type="InterPro" id="IPR020904">
    <property type="entry name" value="Sc_DH/Rdtase_CS"/>
</dbReference>
<dbReference type="NCBIfam" id="NF005559">
    <property type="entry name" value="PRK07231.1"/>
    <property type="match status" value="1"/>
</dbReference>
<dbReference type="EMBL" id="LAZR01008606">
    <property type="protein sequence ID" value="KKM77684.1"/>
    <property type="molecule type" value="Genomic_DNA"/>
</dbReference>